<dbReference type="PANTHER" id="PTHR10622:SF10">
    <property type="entry name" value="HET DOMAIN-CONTAINING PROTEIN"/>
    <property type="match status" value="1"/>
</dbReference>
<accession>S3E7B0</accession>
<proteinExistence type="predicted"/>
<evidence type="ECO:0000313" key="2">
    <source>
        <dbReference type="EMBL" id="EPE34213.1"/>
    </source>
</evidence>
<protein>
    <recommendedName>
        <fullName evidence="1">Heterokaryon incompatibility domain-containing protein</fullName>
    </recommendedName>
</protein>
<dbReference type="OrthoDB" id="20872at2759"/>
<feature type="domain" description="Heterokaryon incompatibility" evidence="1">
    <location>
        <begin position="22"/>
        <end position="113"/>
    </location>
</feature>
<organism evidence="2 3">
    <name type="scientific">Glarea lozoyensis (strain ATCC 20868 / MF5171)</name>
    <dbReference type="NCBI Taxonomy" id="1116229"/>
    <lineage>
        <taxon>Eukaryota</taxon>
        <taxon>Fungi</taxon>
        <taxon>Dikarya</taxon>
        <taxon>Ascomycota</taxon>
        <taxon>Pezizomycotina</taxon>
        <taxon>Leotiomycetes</taxon>
        <taxon>Helotiales</taxon>
        <taxon>Helotiaceae</taxon>
        <taxon>Glarea</taxon>
    </lineage>
</organism>
<keyword evidence="3" id="KW-1185">Reference proteome</keyword>
<dbReference type="HOGENOM" id="CLU_000288_138_11_1"/>
<gene>
    <name evidence="2" type="ORF">GLAREA_07226</name>
</gene>
<name>S3E7B0_GLAL2</name>
<dbReference type="GeneID" id="19466279"/>
<dbReference type="EMBL" id="KE145357">
    <property type="protein sequence ID" value="EPE34213.1"/>
    <property type="molecule type" value="Genomic_DNA"/>
</dbReference>
<dbReference type="Pfam" id="PF06985">
    <property type="entry name" value="HET"/>
    <property type="match status" value="1"/>
</dbReference>
<dbReference type="RefSeq" id="XP_008079365.1">
    <property type="nucleotide sequence ID" value="XM_008081174.1"/>
</dbReference>
<dbReference type="eggNOG" id="KOG4177">
    <property type="taxonomic scope" value="Eukaryota"/>
</dbReference>
<sequence>MRLLNASTFEMCEFFPHDTPPYAILSHTWGSKEISFQDYQSHNLPSVNHPARRKLTGCCKQAKIDGIDWVWIDTCCIDKTSSSELSEAINSMYAWYEESEVCYVYLEDVSYPEGIVEPEHIRVEFTWARWFTRGWCLQELLAPRKVEFYTKDWAEIGTKRSLQHSIEFVTGIPADALLKRTKLSDYTIAYRMSWASKRETTRPEDEAYCLLGIFELSMPLIYGEGRRAFQRLQQEIIRQTEDYTFLLWSERLREPAGVLASSPGCFLQMHFENHAEMLSMRVIPTVVTDTGYGTLRSVFANKSALMTIGGDLNVRQISAEKYDEDHAPAEMGSSSVANSILDFNKWKPLQITTRGLHMSTFVRRLNSNSRSLVLWTLCMSHDGRFMCILVEEDRTNGVLRYKRSTDDVILLEKTLAAFTLSELYLFTEVRDIAPRRKKRLLRVPQLDTIISATSAGRIVFIETIPSIPIGHWEITVDTERFFCGHKILKDLGEILLRFKFSENAPTADVTTYFSVEVGLARAHNDEPWCRIAIEPQSKFEPRDNYPQHQIDHSNVRKPFSDRATQKLPNGKVVLVAIKERKQTKFILENKKALVLCHTLYITVKHGPDENQISDDSE</sequence>
<dbReference type="InterPro" id="IPR010730">
    <property type="entry name" value="HET"/>
</dbReference>
<reference evidence="2 3" key="1">
    <citation type="journal article" date="2013" name="BMC Genomics">
        <title>Genomics-driven discovery of the pneumocandin biosynthetic gene cluster in the fungus Glarea lozoyensis.</title>
        <authorList>
            <person name="Chen L."/>
            <person name="Yue Q."/>
            <person name="Zhang X."/>
            <person name="Xiang M."/>
            <person name="Wang C."/>
            <person name="Li S."/>
            <person name="Che Y."/>
            <person name="Ortiz-Lopez F.J."/>
            <person name="Bills G.F."/>
            <person name="Liu X."/>
            <person name="An Z."/>
        </authorList>
    </citation>
    <scope>NUCLEOTIDE SEQUENCE [LARGE SCALE GENOMIC DNA]</scope>
    <source>
        <strain evidence="3">ATCC 20868 / MF5171</strain>
    </source>
</reference>
<dbReference type="PANTHER" id="PTHR10622">
    <property type="entry name" value="HET DOMAIN-CONTAINING PROTEIN"/>
    <property type="match status" value="1"/>
</dbReference>
<evidence type="ECO:0000259" key="1">
    <source>
        <dbReference type="Pfam" id="PF06985"/>
    </source>
</evidence>
<dbReference type="AlphaFoldDB" id="S3E7B0"/>
<dbReference type="KEGG" id="glz:GLAREA_07226"/>
<dbReference type="STRING" id="1116229.S3E7B0"/>
<evidence type="ECO:0000313" key="3">
    <source>
        <dbReference type="Proteomes" id="UP000016922"/>
    </source>
</evidence>
<dbReference type="Proteomes" id="UP000016922">
    <property type="component" value="Unassembled WGS sequence"/>
</dbReference>